<evidence type="ECO:0000256" key="8">
    <source>
        <dbReference type="SAM" id="Phobius"/>
    </source>
</evidence>
<sequence length="644" mass="69905">MGKFKFPSAYTILFFLIAIVAVLTWIIPAGQYHMAMNEALGKEVPVAGTYAHVEANPQGLISVLMAPIAGLYDPDSGQARAIDVALFILIIGGFLGIVTKTGAIDAGIERVTTRLRGREEWMIPILMALFAAGGTIYGMAEESLPFYTLLVPVMLAARFDPVVAASTVLLGAGIGTLGSTINPFATVIAANAAGIPFTNGITLRVVVLVIGWIICVTWVMRYARKVRKEPSLSIIADKQEENLAHFLGNKSEQALEFTPVRKIILVIFALTFAVMIYGVAVLGWWMAEISTVFLASAIIIGLIARMSEEELTSTFINGARDLLGVALIIGIARGIVVIMDKGMITHTILHYAEGMVTGLSTVAFINVMYWLEVVLSFLVPSSSGLAVLTMPIMAPLADFANVNRDLVVTAYQSASGIVNLITPTSAVVMGGLAIAHVPYVRYLKWVCAAAWDINSGNYGGIKSGGIVVICRMALPLSGLRNGVVSPVISRTEYRIMMDYEDFSPKEQLQLTVCQRLIAEKSYFSQEELRRDLQERGFETISQSTVSRLLNLLGVIKIRNAKGLKVYSLNPQLRPAPDAARTVSEMVVSVEHNREFILIHTVAGYGRAVARVLDYHQLPGNFRRGGRKQYRLGRSSDGEACRSGA</sequence>
<evidence type="ECO:0000256" key="5">
    <source>
        <dbReference type="ARBA" id="ARBA00023136"/>
    </source>
</evidence>
<keyword evidence="3 8" id="KW-0812">Transmembrane</keyword>
<evidence type="ECO:0000256" key="7">
    <source>
        <dbReference type="SAM" id="MobiDB-lite"/>
    </source>
</evidence>
<dbReference type="InterPro" id="IPR020900">
    <property type="entry name" value="Arg_repress_DNA-bd"/>
</dbReference>
<comment type="subcellular location">
    <subcellularLocation>
        <location evidence="1">Cell membrane</location>
        <topology evidence="1">Multi-pass membrane protein</topology>
    </subcellularLocation>
    <subcellularLocation>
        <location evidence="6">Cytoplasm</location>
    </subcellularLocation>
</comment>
<feature type="transmembrane region" description="Helical" evidence="8">
    <location>
        <begin position="121"/>
        <end position="140"/>
    </location>
</feature>
<keyword evidence="4 8" id="KW-1133">Transmembrane helix</keyword>
<feature type="transmembrane region" description="Helical" evidence="8">
    <location>
        <begin position="319"/>
        <end position="339"/>
    </location>
</feature>
<dbReference type="PANTHER" id="PTHR43652">
    <property type="entry name" value="BASIC AMINO ACID ANTIPORTER YFCC-RELATED"/>
    <property type="match status" value="1"/>
</dbReference>
<reference evidence="10 11" key="1">
    <citation type="submission" date="2018-06" db="EMBL/GenBank/DDBJ databases">
        <authorList>
            <consortium name="Pathogen Informatics"/>
            <person name="Doyle S."/>
        </authorList>
    </citation>
    <scope>NUCLEOTIDE SEQUENCE [LARGE SCALE GENOMIC DNA]</scope>
    <source>
        <strain evidence="10 11">NCTC9601</strain>
    </source>
</reference>
<feature type="transmembrane region" description="Helical" evidence="8">
    <location>
        <begin position="81"/>
        <end position="100"/>
    </location>
</feature>
<feature type="transmembrane region" description="Helical" evidence="8">
    <location>
        <begin position="351"/>
        <end position="371"/>
    </location>
</feature>
<evidence type="ECO:0000313" key="10">
    <source>
        <dbReference type="EMBL" id="SPX55332.1"/>
    </source>
</evidence>
<feature type="compositionally biased region" description="Basic and acidic residues" evidence="7">
    <location>
        <begin position="633"/>
        <end position="644"/>
    </location>
</feature>
<feature type="domain" description="Arginine repressor DNA-binding" evidence="9">
    <location>
        <begin position="512"/>
        <end position="571"/>
    </location>
</feature>
<organism evidence="10 11">
    <name type="scientific">Klebsiella pneumoniae</name>
    <dbReference type="NCBI Taxonomy" id="573"/>
    <lineage>
        <taxon>Bacteria</taxon>
        <taxon>Pseudomonadati</taxon>
        <taxon>Pseudomonadota</taxon>
        <taxon>Gammaproteobacteria</taxon>
        <taxon>Enterobacterales</taxon>
        <taxon>Enterobacteriaceae</taxon>
        <taxon>Klebsiella/Raoultella group</taxon>
        <taxon>Klebsiella</taxon>
        <taxon>Klebsiella pneumoniae complex</taxon>
    </lineage>
</organism>
<comment type="similarity">
    <text evidence="6">Belongs to the ArgR family.</text>
</comment>
<keyword evidence="6" id="KW-0963">Cytoplasm</keyword>
<evidence type="ECO:0000256" key="1">
    <source>
        <dbReference type="ARBA" id="ARBA00004651"/>
    </source>
</evidence>
<feature type="transmembrane region" description="Helical" evidence="8">
    <location>
        <begin position="263"/>
        <end position="285"/>
    </location>
</feature>
<dbReference type="HAMAP" id="MF_00173">
    <property type="entry name" value="Arg_repressor"/>
    <property type="match status" value="1"/>
</dbReference>
<feature type="region of interest" description="Disordered" evidence="7">
    <location>
        <begin position="625"/>
        <end position="644"/>
    </location>
</feature>
<evidence type="ECO:0000256" key="4">
    <source>
        <dbReference type="ARBA" id="ARBA00022989"/>
    </source>
</evidence>
<dbReference type="InterPro" id="IPR036388">
    <property type="entry name" value="WH-like_DNA-bd_sf"/>
</dbReference>
<dbReference type="Gene3D" id="3.30.1360.40">
    <property type="match status" value="1"/>
</dbReference>
<gene>
    <name evidence="10" type="primary">argR_1</name>
    <name evidence="6" type="synonym">argR</name>
    <name evidence="10" type="ORF">NCTC9601_02510</name>
</gene>
<dbReference type="Gene3D" id="1.10.10.10">
    <property type="entry name" value="Winged helix-like DNA-binding domain superfamily/Winged helix DNA-binding domain"/>
    <property type="match status" value="1"/>
</dbReference>
<keyword evidence="6" id="KW-0028">Amino-acid biosynthesis</keyword>
<protein>
    <recommendedName>
        <fullName evidence="6">Arginine repressor</fullName>
    </recommendedName>
</protein>
<keyword evidence="2" id="KW-1003">Cell membrane</keyword>
<dbReference type="PRINTS" id="PR01467">
    <property type="entry name" value="ARGREPRESSOR"/>
</dbReference>
<feature type="transmembrane region" description="Helical" evidence="8">
    <location>
        <begin position="7"/>
        <end position="27"/>
    </location>
</feature>
<dbReference type="GO" id="GO:0003677">
    <property type="term" value="F:DNA binding"/>
    <property type="evidence" value="ECO:0007669"/>
    <property type="project" value="UniProtKB-KW"/>
</dbReference>
<dbReference type="PANTHER" id="PTHR43652:SF6">
    <property type="entry name" value="ARGININE REPRESSOR"/>
    <property type="match status" value="1"/>
</dbReference>
<keyword evidence="6" id="KW-0805">Transcription regulation</keyword>
<keyword evidence="6" id="KW-0678">Repressor</keyword>
<dbReference type="AlphaFoldDB" id="A0A2X1QG21"/>
<dbReference type="Pfam" id="PF01316">
    <property type="entry name" value="Arg_repressor"/>
    <property type="match status" value="1"/>
</dbReference>
<keyword evidence="5 8" id="KW-0472">Membrane</keyword>
<dbReference type="GO" id="GO:0006526">
    <property type="term" value="P:L-arginine biosynthetic process"/>
    <property type="evidence" value="ECO:0007669"/>
    <property type="project" value="UniProtKB-UniPathway"/>
</dbReference>
<keyword evidence="6" id="KW-0238">DNA-binding</keyword>
<dbReference type="GO" id="GO:1900079">
    <property type="term" value="P:regulation of arginine biosynthetic process"/>
    <property type="evidence" value="ECO:0007669"/>
    <property type="project" value="UniProtKB-UniRule"/>
</dbReference>
<evidence type="ECO:0000256" key="3">
    <source>
        <dbReference type="ARBA" id="ARBA00022692"/>
    </source>
</evidence>
<comment type="function">
    <text evidence="6">Regulates arginine biosynthesis genes.</text>
</comment>
<evidence type="ECO:0000256" key="6">
    <source>
        <dbReference type="HAMAP-Rule" id="MF_00173"/>
    </source>
</evidence>
<dbReference type="Pfam" id="PF03606">
    <property type="entry name" value="DcuC"/>
    <property type="match status" value="1"/>
</dbReference>
<feature type="transmembrane region" description="Helical" evidence="8">
    <location>
        <begin position="291"/>
        <end position="307"/>
    </location>
</feature>
<dbReference type="Proteomes" id="UP000251123">
    <property type="component" value="Unassembled WGS sequence"/>
</dbReference>
<accession>A0A2X1QG21</accession>
<proteinExistence type="inferred from homology"/>
<feature type="transmembrane region" description="Helical" evidence="8">
    <location>
        <begin position="201"/>
        <end position="220"/>
    </location>
</feature>
<dbReference type="InterPro" id="IPR051679">
    <property type="entry name" value="DASS-Related_Transporters"/>
</dbReference>
<evidence type="ECO:0000313" key="11">
    <source>
        <dbReference type="Proteomes" id="UP000251123"/>
    </source>
</evidence>
<feature type="transmembrane region" description="Helical" evidence="8">
    <location>
        <begin position="417"/>
        <end position="435"/>
    </location>
</feature>
<keyword evidence="6" id="KW-0804">Transcription</keyword>
<evidence type="ECO:0000259" key="9">
    <source>
        <dbReference type="Pfam" id="PF01316"/>
    </source>
</evidence>
<dbReference type="SUPFAM" id="SSF46785">
    <property type="entry name" value="Winged helix' DNA-binding domain"/>
    <property type="match status" value="1"/>
</dbReference>
<dbReference type="InterPro" id="IPR018385">
    <property type="entry name" value="C4_dicarb_anaerob_car-like"/>
</dbReference>
<feature type="transmembrane region" description="Helical" evidence="8">
    <location>
        <begin position="177"/>
        <end position="195"/>
    </location>
</feature>
<dbReference type="UniPathway" id="UPA00068"/>
<dbReference type="GO" id="GO:0005737">
    <property type="term" value="C:cytoplasm"/>
    <property type="evidence" value="ECO:0007669"/>
    <property type="project" value="UniProtKB-SubCell"/>
</dbReference>
<dbReference type="GO" id="GO:0003700">
    <property type="term" value="F:DNA-binding transcription factor activity"/>
    <property type="evidence" value="ECO:0007669"/>
    <property type="project" value="UniProtKB-UniRule"/>
</dbReference>
<dbReference type="EMBL" id="UASN01000019">
    <property type="protein sequence ID" value="SPX55332.1"/>
    <property type="molecule type" value="Genomic_DNA"/>
</dbReference>
<dbReference type="InterPro" id="IPR001669">
    <property type="entry name" value="Arg_repress"/>
</dbReference>
<feature type="transmembrane region" description="Helical" evidence="8">
    <location>
        <begin position="378"/>
        <end position="397"/>
    </location>
</feature>
<keyword evidence="6" id="KW-0055">Arginine biosynthesis</keyword>
<name>A0A2X1QG21_KLEPN</name>
<dbReference type="GO" id="GO:0005886">
    <property type="term" value="C:plasma membrane"/>
    <property type="evidence" value="ECO:0007669"/>
    <property type="project" value="UniProtKB-SubCell"/>
</dbReference>
<comment type="pathway">
    <text evidence="6">Amino-acid biosynthesis; L-arginine biosynthesis [regulation].</text>
</comment>
<dbReference type="InterPro" id="IPR036390">
    <property type="entry name" value="WH_DNA-bd_sf"/>
</dbReference>
<evidence type="ECO:0000256" key="2">
    <source>
        <dbReference type="ARBA" id="ARBA00022475"/>
    </source>
</evidence>